<keyword evidence="9" id="KW-1185">Reference proteome</keyword>
<dbReference type="GO" id="GO:0016020">
    <property type="term" value="C:membrane"/>
    <property type="evidence" value="ECO:0007669"/>
    <property type="project" value="UniProtKB-SubCell"/>
</dbReference>
<protein>
    <submittedName>
        <fullName evidence="8">Uncharacterized protein</fullName>
    </submittedName>
</protein>
<dbReference type="InterPro" id="IPR045888">
    <property type="entry name" value="Erv"/>
</dbReference>
<feature type="domain" description="Endoplasmic reticulum vesicle transporter N-terminal" evidence="7">
    <location>
        <begin position="8"/>
        <end position="97"/>
    </location>
</feature>
<dbReference type="GO" id="GO:0030134">
    <property type="term" value="C:COPII-coated ER to Golgi transport vesicle"/>
    <property type="evidence" value="ECO:0007669"/>
    <property type="project" value="TreeGrafter"/>
</dbReference>
<feature type="transmembrane region" description="Helical" evidence="5">
    <location>
        <begin position="384"/>
        <end position="409"/>
    </location>
</feature>
<comment type="subcellular location">
    <subcellularLocation>
        <location evidence="1">Membrane</location>
    </subcellularLocation>
</comment>
<sequence>MPRLSKIRSADFYRKLPSDLTEASLAGAVISICVSAAILLLFGLELNSYLTTEPKSSMVVDRSGSGELLRINFNVSFSALSCEFATLDVSDALGTKKINLTKTVRKLPINEDGERAGHYIHDDRQLDIKYDHPADQQNNTEDWTEPLTHDNFKATTEKYSIAEQNLCRENQIMGFPSIRVFRKGRDEITIHGMKDHESYRGDRTTQALLDFADSLVPSAGQPHYYVRGVTRFAKTPGCALSGFVLVKKVPGTLHFLAKSPGHSFDHETINMTHTVNYMYFGNKPSPRRRKELEHLHPMGLTDDWADKMAGQDFLARNAKSTFEHYLQVVLTTIMPLKRPKDNKFDAYEYTAQSHTFSGEGIPAAKFSYTMSPIQIIVTEQKKAFYHFVTTTCAIIGGVFTVAGILDGLLYRGVSLAKKVELGKQG</sequence>
<evidence type="ECO:0000259" key="6">
    <source>
        <dbReference type="Pfam" id="PF07970"/>
    </source>
</evidence>
<evidence type="ECO:0000256" key="3">
    <source>
        <dbReference type="ARBA" id="ARBA00022989"/>
    </source>
</evidence>
<dbReference type="InterPro" id="IPR039542">
    <property type="entry name" value="Erv_N"/>
</dbReference>
<evidence type="ECO:0000256" key="4">
    <source>
        <dbReference type="ARBA" id="ARBA00023136"/>
    </source>
</evidence>
<keyword evidence="4 5" id="KW-0472">Membrane</keyword>
<dbReference type="Pfam" id="PF13850">
    <property type="entry name" value="ERGIC_N"/>
    <property type="match status" value="1"/>
</dbReference>
<feature type="transmembrane region" description="Helical" evidence="5">
    <location>
        <begin position="20"/>
        <end position="44"/>
    </location>
</feature>
<dbReference type="AlphaFoldDB" id="A0AAW1S3V3"/>
<dbReference type="PANTHER" id="PTHR10984">
    <property type="entry name" value="ENDOPLASMIC RETICULUM-GOLGI INTERMEDIATE COMPARTMENT PROTEIN"/>
    <property type="match status" value="1"/>
</dbReference>
<evidence type="ECO:0000256" key="1">
    <source>
        <dbReference type="ARBA" id="ARBA00004370"/>
    </source>
</evidence>
<reference evidence="8 9" key="1">
    <citation type="journal article" date="2024" name="Nat. Commun.">
        <title>Phylogenomics reveals the evolutionary origins of lichenization in chlorophyte algae.</title>
        <authorList>
            <person name="Puginier C."/>
            <person name="Libourel C."/>
            <person name="Otte J."/>
            <person name="Skaloud P."/>
            <person name="Haon M."/>
            <person name="Grisel S."/>
            <person name="Petersen M."/>
            <person name="Berrin J.G."/>
            <person name="Delaux P.M."/>
            <person name="Dal Grande F."/>
            <person name="Keller J."/>
        </authorList>
    </citation>
    <scope>NUCLEOTIDE SEQUENCE [LARGE SCALE GENOMIC DNA]</scope>
    <source>
        <strain evidence="8 9">SAG 2523</strain>
    </source>
</reference>
<gene>
    <name evidence="8" type="ORF">WJX84_001238</name>
</gene>
<evidence type="ECO:0000313" key="8">
    <source>
        <dbReference type="EMBL" id="KAK9840530.1"/>
    </source>
</evidence>
<evidence type="ECO:0000256" key="2">
    <source>
        <dbReference type="ARBA" id="ARBA00022692"/>
    </source>
</evidence>
<dbReference type="GO" id="GO:0005783">
    <property type="term" value="C:endoplasmic reticulum"/>
    <property type="evidence" value="ECO:0007669"/>
    <property type="project" value="TreeGrafter"/>
</dbReference>
<organism evidence="8 9">
    <name type="scientific">Apatococcus fuscideae</name>
    <dbReference type="NCBI Taxonomy" id="2026836"/>
    <lineage>
        <taxon>Eukaryota</taxon>
        <taxon>Viridiplantae</taxon>
        <taxon>Chlorophyta</taxon>
        <taxon>core chlorophytes</taxon>
        <taxon>Trebouxiophyceae</taxon>
        <taxon>Chlorellales</taxon>
        <taxon>Chlorellaceae</taxon>
        <taxon>Apatococcus</taxon>
    </lineage>
</organism>
<dbReference type="SUPFAM" id="SSF52833">
    <property type="entry name" value="Thioredoxin-like"/>
    <property type="match status" value="1"/>
</dbReference>
<dbReference type="PANTHER" id="PTHR10984:SF37">
    <property type="entry name" value="PROTEIN DISULFIDE-ISOMERASE 5-3"/>
    <property type="match status" value="1"/>
</dbReference>
<keyword evidence="3 5" id="KW-1133">Transmembrane helix</keyword>
<dbReference type="InterPro" id="IPR036249">
    <property type="entry name" value="Thioredoxin-like_sf"/>
</dbReference>
<dbReference type="CDD" id="cd02961">
    <property type="entry name" value="PDI_a_family"/>
    <property type="match status" value="1"/>
</dbReference>
<dbReference type="Pfam" id="PF07970">
    <property type="entry name" value="COPIIcoated_ERV"/>
    <property type="match status" value="1"/>
</dbReference>
<dbReference type="InterPro" id="IPR012936">
    <property type="entry name" value="Erv_C"/>
</dbReference>
<feature type="domain" description="Endoplasmic reticulum vesicle transporter C-terminal" evidence="6">
    <location>
        <begin position="233"/>
        <end position="406"/>
    </location>
</feature>
<evidence type="ECO:0000256" key="5">
    <source>
        <dbReference type="SAM" id="Phobius"/>
    </source>
</evidence>
<dbReference type="EMBL" id="JALJOV010001816">
    <property type="protein sequence ID" value="KAK9840530.1"/>
    <property type="molecule type" value="Genomic_DNA"/>
</dbReference>
<proteinExistence type="predicted"/>
<evidence type="ECO:0000313" key="9">
    <source>
        <dbReference type="Proteomes" id="UP001485043"/>
    </source>
</evidence>
<accession>A0AAW1S3V3</accession>
<comment type="caution">
    <text evidence="8">The sequence shown here is derived from an EMBL/GenBank/DDBJ whole genome shotgun (WGS) entry which is preliminary data.</text>
</comment>
<evidence type="ECO:0000259" key="7">
    <source>
        <dbReference type="Pfam" id="PF13850"/>
    </source>
</evidence>
<dbReference type="Gene3D" id="3.40.30.10">
    <property type="entry name" value="Glutaredoxin"/>
    <property type="match status" value="1"/>
</dbReference>
<name>A0AAW1S3V3_9CHLO</name>
<dbReference type="Proteomes" id="UP001485043">
    <property type="component" value="Unassembled WGS sequence"/>
</dbReference>
<keyword evidence="2 5" id="KW-0812">Transmembrane</keyword>